<evidence type="ECO:0000313" key="2">
    <source>
        <dbReference type="EMBL" id="KAH7554282.1"/>
    </source>
</evidence>
<accession>A0ABQ8HCT1</accession>
<organism evidence="2 3">
    <name type="scientific">Xanthoceras sorbifolium</name>
    <dbReference type="NCBI Taxonomy" id="99658"/>
    <lineage>
        <taxon>Eukaryota</taxon>
        <taxon>Viridiplantae</taxon>
        <taxon>Streptophyta</taxon>
        <taxon>Embryophyta</taxon>
        <taxon>Tracheophyta</taxon>
        <taxon>Spermatophyta</taxon>
        <taxon>Magnoliopsida</taxon>
        <taxon>eudicotyledons</taxon>
        <taxon>Gunneridae</taxon>
        <taxon>Pentapetalae</taxon>
        <taxon>rosids</taxon>
        <taxon>malvids</taxon>
        <taxon>Sapindales</taxon>
        <taxon>Sapindaceae</taxon>
        <taxon>Xanthoceroideae</taxon>
        <taxon>Xanthoceras</taxon>
    </lineage>
</organism>
<gene>
    <name evidence="2" type="ORF">JRO89_XS12G0153700</name>
</gene>
<keyword evidence="3" id="KW-1185">Reference proteome</keyword>
<dbReference type="Proteomes" id="UP000827721">
    <property type="component" value="Unassembled WGS sequence"/>
</dbReference>
<name>A0ABQ8HCT1_9ROSI</name>
<reference evidence="2 3" key="1">
    <citation type="submission" date="2021-02" db="EMBL/GenBank/DDBJ databases">
        <title>Plant Genome Project.</title>
        <authorList>
            <person name="Zhang R.-G."/>
        </authorList>
    </citation>
    <scope>NUCLEOTIDE SEQUENCE [LARGE SCALE GENOMIC DNA]</scope>
    <source>
        <tissue evidence="2">Leaves</tissue>
    </source>
</reference>
<feature type="compositionally biased region" description="Basic and acidic residues" evidence="1">
    <location>
        <begin position="88"/>
        <end position="99"/>
    </location>
</feature>
<protein>
    <submittedName>
        <fullName evidence="2">Uncharacterized protein</fullName>
    </submittedName>
</protein>
<sequence>MEDLIYVKDYYLPVFVEEKPEDKTDAEWNYFIVKYAGTLPDSWETLRSSLSNVAPYGIITMDLAKSNVTDEVQNEQNATWDVDTHTQIEVDDDTHEHSPVSEISPDTGFVTRDSVEQARQEDREPTKGIET</sequence>
<proteinExistence type="predicted"/>
<comment type="caution">
    <text evidence="2">The sequence shown here is derived from an EMBL/GenBank/DDBJ whole genome shotgun (WGS) entry which is preliminary data.</text>
</comment>
<feature type="compositionally biased region" description="Basic and acidic residues" evidence="1">
    <location>
        <begin position="113"/>
        <end position="131"/>
    </location>
</feature>
<evidence type="ECO:0000256" key="1">
    <source>
        <dbReference type="SAM" id="MobiDB-lite"/>
    </source>
</evidence>
<dbReference type="EMBL" id="JAFEMO010000012">
    <property type="protein sequence ID" value="KAH7554282.1"/>
    <property type="molecule type" value="Genomic_DNA"/>
</dbReference>
<evidence type="ECO:0000313" key="3">
    <source>
        <dbReference type="Proteomes" id="UP000827721"/>
    </source>
</evidence>
<feature type="region of interest" description="Disordered" evidence="1">
    <location>
        <begin position="88"/>
        <end position="131"/>
    </location>
</feature>